<evidence type="ECO:0000259" key="7">
    <source>
        <dbReference type="SMART" id="SM00905"/>
    </source>
</evidence>
<protein>
    <recommendedName>
        <fullName evidence="6">7,8-dihydroneopterin aldolase</fullName>
        <ecNumber evidence="6">4.1.2.25</ecNumber>
    </recommendedName>
</protein>
<accession>A0AAD1CMB7</accession>
<dbReference type="PANTHER" id="PTHR42844">
    <property type="entry name" value="DIHYDRONEOPTERIN ALDOLASE 1-RELATED"/>
    <property type="match status" value="1"/>
</dbReference>
<name>A0AAD1CMB7_9FLAO</name>
<comment type="similarity">
    <text evidence="3 6">Belongs to the DHNA family.</text>
</comment>
<dbReference type="Pfam" id="PF02152">
    <property type="entry name" value="FolB"/>
    <property type="match status" value="1"/>
</dbReference>
<reference evidence="8 9" key="1">
    <citation type="submission" date="2014-06" db="EMBL/GenBank/DDBJ databases">
        <title>Genome sequence of the intracellular symbiont Blattabacterium cuenoti, strain CPU2 from the wood feeding cockroach Cryptocercus punctulatus.</title>
        <authorList>
            <person name="Kinjo Y."/>
            <person name="Ohkuma M."/>
            <person name="Tokuda G."/>
        </authorList>
    </citation>
    <scope>NUCLEOTIDE SEQUENCE [LARGE SCALE GENOMIC DNA]</scope>
    <source>
        <strain evidence="8 9">CPU2</strain>
    </source>
</reference>
<keyword evidence="5 6" id="KW-0456">Lyase</keyword>
<gene>
    <name evidence="8" type="primary">folB</name>
    <name evidence="8" type="ORF">CPU2_328</name>
</gene>
<evidence type="ECO:0000256" key="4">
    <source>
        <dbReference type="ARBA" id="ARBA00022909"/>
    </source>
</evidence>
<sequence>MGKIILENIKLFGFHGCIPEESFLGSYYTVNIEVELDFHKASISDDLSKTIDYVYLFRVVKEEMAINSKLLENLAYRIIQRIKKYRIDLIKKTKIKICKENPPMESSVDRFCIILDDIN</sequence>
<dbReference type="GO" id="GO:0004150">
    <property type="term" value="F:dihydroneopterin aldolase activity"/>
    <property type="evidence" value="ECO:0007669"/>
    <property type="project" value="UniProtKB-UniRule"/>
</dbReference>
<dbReference type="InterPro" id="IPR006157">
    <property type="entry name" value="FolB_dom"/>
</dbReference>
<dbReference type="AlphaFoldDB" id="A0AAD1CMB7"/>
<comment type="pathway">
    <text evidence="2 6">Cofactor biosynthesis; tetrahydrofolate biosynthesis; 2-amino-4-hydroxy-6-hydroxymethyl-7,8-dihydropteridine diphosphate from 7,8-dihydroneopterin triphosphate: step 3/4.</text>
</comment>
<comment type="catalytic activity">
    <reaction evidence="1 6">
        <text>7,8-dihydroneopterin = 6-hydroxymethyl-7,8-dihydropterin + glycolaldehyde</text>
        <dbReference type="Rhea" id="RHEA:10540"/>
        <dbReference type="ChEBI" id="CHEBI:17001"/>
        <dbReference type="ChEBI" id="CHEBI:17071"/>
        <dbReference type="ChEBI" id="CHEBI:44841"/>
        <dbReference type="EC" id="4.1.2.25"/>
    </reaction>
</comment>
<dbReference type="PANTHER" id="PTHR42844:SF1">
    <property type="entry name" value="DIHYDRONEOPTERIN ALDOLASE 1-RELATED"/>
    <property type="match status" value="1"/>
</dbReference>
<evidence type="ECO:0000313" key="9">
    <source>
        <dbReference type="Proteomes" id="UP000262607"/>
    </source>
</evidence>
<dbReference type="EMBL" id="AP014610">
    <property type="protein sequence ID" value="BBA17821.1"/>
    <property type="molecule type" value="Genomic_DNA"/>
</dbReference>
<dbReference type="Proteomes" id="UP000262607">
    <property type="component" value="Chromosome"/>
</dbReference>
<evidence type="ECO:0000256" key="1">
    <source>
        <dbReference type="ARBA" id="ARBA00001353"/>
    </source>
</evidence>
<keyword evidence="4 6" id="KW-0289">Folate biosynthesis</keyword>
<dbReference type="InterPro" id="IPR043133">
    <property type="entry name" value="GTP-CH-I_C/QueF"/>
</dbReference>
<dbReference type="InterPro" id="IPR006156">
    <property type="entry name" value="Dihydroneopterin_aldolase"/>
</dbReference>
<evidence type="ECO:0000313" key="8">
    <source>
        <dbReference type="EMBL" id="BBA17821.1"/>
    </source>
</evidence>
<organism evidence="8 9">
    <name type="scientific">Blattabacterium punctulatus CPU2</name>
    <dbReference type="NCBI Taxonomy" id="1457032"/>
    <lineage>
        <taxon>Bacteria</taxon>
        <taxon>Pseudomonadati</taxon>
        <taxon>Bacteroidota</taxon>
        <taxon>Flavobacteriia</taxon>
        <taxon>Flavobacteriales</taxon>
        <taxon>Blattabacteriaceae</taxon>
        <taxon>Blattabacterium</taxon>
    </lineage>
</organism>
<evidence type="ECO:0000256" key="3">
    <source>
        <dbReference type="ARBA" id="ARBA00005708"/>
    </source>
</evidence>
<evidence type="ECO:0000256" key="6">
    <source>
        <dbReference type="RuleBase" id="RU362079"/>
    </source>
</evidence>
<dbReference type="SUPFAM" id="SSF55620">
    <property type="entry name" value="Tetrahydrobiopterin biosynthesis enzymes-like"/>
    <property type="match status" value="1"/>
</dbReference>
<dbReference type="GO" id="GO:0046656">
    <property type="term" value="P:folic acid biosynthetic process"/>
    <property type="evidence" value="ECO:0007669"/>
    <property type="project" value="UniProtKB-UniRule"/>
</dbReference>
<dbReference type="GeneID" id="66556742"/>
<dbReference type="NCBIfam" id="TIGR00525">
    <property type="entry name" value="folB"/>
    <property type="match status" value="1"/>
</dbReference>
<dbReference type="GO" id="GO:0005737">
    <property type="term" value="C:cytoplasm"/>
    <property type="evidence" value="ECO:0007669"/>
    <property type="project" value="TreeGrafter"/>
</dbReference>
<dbReference type="Gene3D" id="3.30.1130.10">
    <property type="match status" value="1"/>
</dbReference>
<comment type="function">
    <text evidence="6">Catalyzes the conversion of 7,8-dihydroneopterin to 6-hydroxymethyl-7,8-dihydropterin.</text>
</comment>
<dbReference type="SMART" id="SM00905">
    <property type="entry name" value="FolB"/>
    <property type="match status" value="1"/>
</dbReference>
<evidence type="ECO:0000256" key="5">
    <source>
        <dbReference type="ARBA" id="ARBA00023239"/>
    </source>
</evidence>
<evidence type="ECO:0000256" key="2">
    <source>
        <dbReference type="ARBA" id="ARBA00005013"/>
    </source>
</evidence>
<proteinExistence type="inferred from homology"/>
<dbReference type="EC" id="4.1.2.25" evidence="6"/>
<dbReference type="GO" id="GO:0046654">
    <property type="term" value="P:tetrahydrofolate biosynthetic process"/>
    <property type="evidence" value="ECO:0007669"/>
    <property type="project" value="UniProtKB-UniRule"/>
</dbReference>
<dbReference type="RefSeq" id="WP_110548691.1">
    <property type="nucleotide sequence ID" value="NZ_AP014610.1"/>
</dbReference>
<feature type="domain" description="Dihydroneopterin aldolase/epimerase" evidence="7">
    <location>
        <begin position="4"/>
        <end position="117"/>
    </location>
</feature>
<dbReference type="NCBIfam" id="TIGR00526">
    <property type="entry name" value="folB_dom"/>
    <property type="match status" value="1"/>
</dbReference>